<comment type="caution">
    <text evidence="1">The sequence shown here is derived from an EMBL/GenBank/DDBJ whole genome shotgun (WGS) entry which is preliminary data.</text>
</comment>
<gene>
    <name evidence="1" type="ORF">CDQ78_06425</name>
</gene>
<protein>
    <submittedName>
        <fullName evidence="1">Uncharacterized protein</fullName>
    </submittedName>
</protein>
<organism evidence="1 2">
    <name type="scientific">Campylobacter hyointestinalis subsp. hyointestinalis</name>
    <dbReference type="NCBI Taxonomy" id="91352"/>
    <lineage>
        <taxon>Bacteria</taxon>
        <taxon>Pseudomonadati</taxon>
        <taxon>Campylobacterota</taxon>
        <taxon>Epsilonproteobacteria</taxon>
        <taxon>Campylobacterales</taxon>
        <taxon>Campylobacteraceae</taxon>
        <taxon>Campylobacter</taxon>
    </lineage>
</organism>
<dbReference type="EMBL" id="NIQP01000006">
    <property type="protein sequence ID" value="PPB71311.1"/>
    <property type="molecule type" value="Genomic_DNA"/>
</dbReference>
<dbReference type="AlphaFoldDB" id="A0A855ND27"/>
<proteinExistence type="predicted"/>
<evidence type="ECO:0000313" key="1">
    <source>
        <dbReference type="EMBL" id="PPB71311.1"/>
    </source>
</evidence>
<reference evidence="1 2" key="1">
    <citation type="submission" date="2017-06" db="EMBL/GenBank/DDBJ databases">
        <title>Updating the genomic taxonomy and epidemiology of Campylobacter hyointestinalis; discovery in New Zealand farmed ruminants.</title>
        <authorList>
            <person name="Wilkinson D.A."/>
            <person name="Fayaz A."/>
            <person name="Biggs P.J."/>
            <person name="Midwinter A.C."/>
        </authorList>
    </citation>
    <scope>NUCLEOTIDE SEQUENCE [LARGE SCALE GENOMIC DNA]</scope>
    <source>
        <strain evidence="1 2">S1614a</strain>
    </source>
</reference>
<accession>A0A855ND27</accession>
<dbReference type="Proteomes" id="UP000239685">
    <property type="component" value="Unassembled WGS sequence"/>
</dbReference>
<sequence>MVIKINLSEGTYEIYDKFSDSFKLLSIQDVDRNYINIDDCLWYWEYYDDVFKIVGGDSKSLY</sequence>
<name>A0A855ND27_CAMHY</name>
<evidence type="ECO:0000313" key="2">
    <source>
        <dbReference type="Proteomes" id="UP000239685"/>
    </source>
</evidence>